<dbReference type="Gene3D" id="1.10.510.10">
    <property type="entry name" value="Transferase(Phosphotransferase) domain 1"/>
    <property type="match status" value="1"/>
</dbReference>
<feature type="disulfide bond" evidence="3">
    <location>
        <begin position="402"/>
        <end position="411"/>
    </location>
</feature>
<feature type="disulfide bond" evidence="3">
    <location>
        <begin position="363"/>
        <end position="372"/>
    </location>
</feature>
<dbReference type="Pfam" id="PF07974">
    <property type="entry name" value="EGF_2"/>
    <property type="match status" value="2"/>
</dbReference>
<dbReference type="STRING" id="5762.D2V6A1"/>
<dbReference type="PROSITE" id="PS50026">
    <property type="entry name" value="EGF_3"/>
    <property type="match status" value="7"/>
</dbReference>
<accession>D2V6A1</accession>
<dbReference type="InterPro" id="IPR001258">
    <property type="entry name" value="NHL_repeat"/>
</dbReference>
<dbReference type="CDD" id="cd00180">
    <property type="entry name" value="PKc"/>
    <property type="match status" value="1"/>
</dbReference>
<dbReference type="Pfam" id="PF25021">
    <property type="entry name" value="TEN_NHL"/>
    <property type="match status" value="1"/>
</dbReference>
<dbReference type="Gene3D" id="2.120.10.30">
    <property type="entry name" value="TolB, C-terminal domain"/>
    <property type="match status" value="2"/>
</dbReference>
<dbReference type="InterPro" id="IPR000719">
    <property type="entry name" value="Prot_kinase_dom"/>
</dbReference>
<dbReference type="eggNOG" id="KOG1225">
    <property type="taxonomic scope" value="Eukaryota"/>
</dbReference>
<comment type="caution">
    <text evidence="3">Lacks conserved residue(s) required for the propagation of feature annotation.</text>
</comment>
<evidence type="ECO:0000256" key="4">
    <source>
        <dbReference type="PROSITE-ProRule" id="PRU00504"/>
    </source>
</evidence>
<dbReference type="InterPro" id="IPR013111">
    <property type="entry name" value="EGF_extracell"/>
</dbReference>
<feature type="disulfide bond" evidence="3">
    <location>
        <begin position="519"/>
        <end position="528"/>
    </location>
</feature>
<dbReference type="PROSITE" id="PS51125">
    <property type="entry name" value="NHL"/>
    <property type="match status" value="2"/>
</dbReference>
<keyword evidence="8" id="KW-1185">Reference proteome</keyword>
<reference evidence="7 8" key="1">
    <citation type="journal article" date="2010" name="Cell">
        <title>The genome of Naegleria gruberi illuminates early eukaryotic versatility.</title>
        <authorList>
            <person name="Fritz-Laylin L.K."/>
            <person name="Prochnik S.E."/>
            <person name="Ginger M.L."/>
            <person name="Dacks J.B."/>
            <person name="Carpenter M.L."/>
            <person name="Field M.C."/>
            <person name="Kuo A."/>
            <person name="Paredez A."/>
            <person name="Chapman J."/>
            <person name="Pham J."/>
            <person name="Shu S."/>
            <person name="Neupane R."/>
            <person name="Cipriano M."/>
            <person name="Mancuso J."/>
            <person name="Tu H."/>
            <person name="Salamov A."/>
            <person name="Lindquist E."/>
            <person name="Shapiro H."/>
            <person name="Lucas S."/>
            <person name="Grigoriev I.V."/>
            <person name="Cande W.Z."/>
            <person name="Fulton C."/>
            <person name="Rokhsar D.S."/>
            <person name="Dawson S.C."/>
        </authorList>
    </citation>
    <scope>NUCLEOTIDE SEQUENCE [LARGE SCALE GENOMIC DNA]</scope>
    <source>
        <strain evidence="7 8">NEG-M</strain>
    </source>
</reference>
<dbReference type="InterPro" id="IPR008271">
    <property type="entry name" value="Ser/Thr_kinase_AS"/>
</dbReference>
<dbReference type="GeneID" id="8861604"/>
<dbReference type="InterPro" id="IPR056822">
    <property type="entry name" value="TEN_NHL"/>
</dbReference>
<keyword evidence="2 3" id="KW-1015">Disulfide bond</keyword>
<dbReference type="PROSITE" id="PS00022">
    <property type="entry name" value="EGF_1"/>
    <property type="match status" value="8"/>
</dbReference>
<feature type="repeat" description="NHL" evidence="4">
    <location>
        <begin position="156"/>
        <end position="187"/>
    </location>
</feature>
<dbReference type="Pfam" id="PF25024">
    <property type="entry name" value="EGF_TEN"/>
    <property type="match status" value="1"/>
</dbReference>
<feature type="disulfide bond" evidence="3">
    <location>
        <begin position="441"/>
        <end position="450"/>
    </location>
</feature>
<feature type="domain" description="EGF-like" evidence="6">
    <location>
        <begin position="418"/>
        <end position="451"/>
    </location>
</feature>
<dbReference type="Proteomes" id="UP000006671">
    <property type="component" value="Unassembled WGS sequence"/>
</dbReference>
<dbReference type="SUPFAM" id="SSF56112">
    <property type="entry name" value="Protein kinase-like (PK-like)"/>
    <property type="match status" value="1"/>
</dbReference>
<evidence type="ECO:0000256" key="3">
    <source>
        <dbReference type="PROSITE-ProRule" id="PRU00076"/>
    </source>
</evidence>
<evidence type="ECO:0000259" key="6">
    <source>
        <dbReference type="PROSITE" id="PS50026"/>
    </source>
</evidence>
<dbReference type="PANTHER" id="PTHR24033">
    <property type="entry name" value="EGF-LIKE DOMAIN-CONTAINING PROTEIN"/>
    <property type="match status" value="1"/>
</dbReference>
<feature type="disulfide bond" evidence="3">
    <location>
        <begin position="636"/>
        <end position="645"/>
    </location>
</feature>
<dbReference type="VEuPathDB" id="AmoebaDB:NAEGRDRAFT_64361"/>
<feature type="domain" description="EGF-like" evidence="6">
    <location>
        <begin position="302"/>
        <end position="334"/>
    </location>
</feature>
<dbReference type="PROSITE" id="PS00108">
    <property type="entry name" value="PROTEIN_KINASE_ST"/>
    <property type="match status" value="1"/>
</dbReference>
<dbReference type="SMART" id="SM00220">
    <property type="entry name" value="S_TKc"/>
    <property type="match status" value="1"/>
</dbReference>
<dbReference type="Gene3D" id="2.10.25.10">
    <property type="entry name" value="Laminin"/>
    <property type="match status" value="5"/>
</dbReference>
<organism evidence="8">
    <name type="scientific">Naegleria gruberi</name>
    <name type="common">Amoeba</name>
    <dbReference type="NCBI Taxonomy" id="5762"/>
    <lineage>
        <taxon>Eukaryota</taxon>
        <taxon>Discoba</taxon>
        <taxon>Heterolobosea</taxon>
        <taxon>Tetramitia</taxon>
        <taxon>Eutetramitia</taxon>
        <taxon>Vahlkampfiidae</taxon>
        <taxon>Naegleria</taxon>
    </lineage>
</organism>
<dbReference type="InParanoid" id="D2V6A1"/>
<feature type="domain" description="EGF-like" evidence="6">
    <location>
        <begin position="613"/>
        <end position="646"/>
    </location>
</feature>
<feature type="domain" description="EGF-like" evidence="6">
    <location>
        <begin position="378"/>
        <end position="412"/>
    </location>
</feature>
<name>D2V6A1_NAEGR</name>
<dbReference type="OrthoDB" id="283575at2759"/>
<evidence type="ECO:0000313" key="7">
    <source>
        <dbReference type="EMBL" id="EFC47411.1"/>
    </source>
</evidence>
<dbReference type="SUPFAM" id="SSF63829">
    <property type="entry name" value="Calcium-dependent phosphotriesterase"/>
    <property type="match status" value="1"/>
</dbReference>
<dbReference type="PROSITE" id="PS01186">
    <property type="entry name" value="EGF_2"/>
    <property type="match status" value="6"/>
</dbReference>
<feature type="domain" description="EGF-like" evidence="6">
    <location>
        <begin position="490"/>
        <end position="529"/>
    </location>
</feature>
<evidence type="ECO:0000256" key="1">
    <source>
        <dbReference type="ARBA" id="ARBA00022737"/>
    </source>
</evidence>
<dbReference type="KEGG" id="ngr:NAEGRDRAFT_64361"/>
<dbReference type="GO" id="GO:0005524">
    <property type="term" value="F:ATP binding"/>
    <property type="evidence" value="ECO:0007669"/>
    <property type="project" value="InterPro"/>
</dbReference>
<gene>
    <name evidence="7" type="ORF">NAEGRDRAFT_64361</name>
</gene>
<dbReference type="RefSeq" id="XP_002680155.1">
    <property type="nucleotide sequence ID" value="XM_002680109.1"/>
</dbReference>
<feature type="disulfide bond" evidence="3">
    <location>
        <begin position="597"/>
        <end position="606"/>
    </location>
</feature>
<dbReference type="eggNOG" id="KOG4659">
    <property type="taxonomic scope" value="Eukaryota"/>
</dbReference>
<dbReference type="PROSITE" id="PS50011">
    <property type="entry name" value="PROTEIN_KINASE_DOM"/>
    <property type="match status" value="1"/>
</dbReference>
<sequence length="1951" mass="218452">MTLKKVYGSFNQTKDIEKTQQYCFECQIEAVGDYEKISESGIAEDWAILSFENYMEIRKITTSGIISTIAGTGTAGYNGDGSSATSAKLYFPYGVAISSSDEIYIADMDMFNNRIRKITTSGIISTIAGGIGDGLSATTAYINAITGDGSSATSAQLYNPYGVAISSSDEIYVADYNNNRIRKITTSGIISTIAGTGTSGYSGDGSSAISAQLYNPYGVAISSSDEIYITDTNNNRIRKLSPWCTGNAILLDGSCEYPCFGTTNKIPAVVCSGKGSCIGYNQCNCTADYFGYKCDEFYCYELLRNHSGVCSSQGICTSPNECSCSSGYYGENCQYFYCHSIPFNSSTVCSSVGTCIGLNNCSCNPGYSGSYCQDFTCYGVSSKNTTVCSSHGTCTSLNNCSCVTGYYGNNCENFECFDILFTNSTVCSSRGKCFSPNNCTCDSGYYGSNCEMYDCYGLSKNSSNVCSGHGSCTSFNNCTCRDGYFDSKCESFNCAGEKFTGQSLCQNNGTCSGPGNCVCPYKFGGARCEYFKCFSVTANEPKVCGGHGTCLNYNNCSCSEKWFGEDCSVTNCFNITSNSSSVCGARGNCSDYDRCTCNNGYIGRECEHIVCYDRIESDRMVCSGNGKCISPNNCTCESGFVGNECQYHEIYLNTSSAMIFSFHDSLMKMLPNGSEIFSCNDIFEESELMKFGENSILCQWRKKSMQIYLGFDYTIQHYSVIQTKFNFSMIVNSLTNNDVSSSSCTFGYSLTEASPMLDLVIRLNCDDTLHGFTKMTSRWICSQCSGVISSLLNKYSNRTFIHIPISYTNSLNPIQGYKIINLQALYSSGVTSEKSISKEVKIQTYTKSLPPSYYWLSDNFDGKAYSCIGHNCILETSLNSLNSSISYSFSGFFSLLNTDLYSKQMVRMINEYSGGVLDSEFNSNMQVFGVQLKTYVFLPFTIDSFKYSTFKNLDFVMTGVNRTYSINSDETIRIELMIDDPYISKYTLSDYMEFSWQCFKVSPFNKSQHLSDNLCSSTKSYLEQIDIKQIMSSKEGSYYITALISSNKYFITTVYHYEGYIEFLDISKLSPKITTDYIPAITPSHKNIYMRNVVKSSTMVSFIWKLKQGYLNNIDNNIEEFLQDNTIYRTIMENDIEIILKIDNKHLIEGEVYEFELSTTNSNGITTISISTRIDYSPRLSCDVENLKHDVNFTSFETLIGINCLKLPYESISSFVMEFHSNNERLGVISNTPKKSLITKLPYPYSKDGRIALVVKLQNLYGSIGIFRKNIKIELPSYLLNDNSILSRFNYISDQFQILKNSKPLKMEISSEMNSLLTLLIQNETLSTLSDSILKEFNPMKISSFNSMLGDMLKITKSLWDITYKVDERVIQLTLPIIYKISNILKTTISDTSSLSTFSIELEAFLELIYSGMKKALNYYPTFIYNDLLDNYHLEEIKSLQNILANIHQNNLDEQYKIHKFALEYFKLTGNNGDNSSFVEDLEYSSLLNEKSISLTVSNFKVDIKLPSDFSSQISLTSKSKLFYSIRSFNSPTRQETTLLQNKPIVDLSLLDTSYNTITVKNINPPIIFKFQGLITNNKTGINTTCVFYDTTLKIWSTSGLETLTTINKRTDDYIYFDMECRSNHLSVFSIQEINYNSPIVQTSGLSSTRSVSSNDSILIIILSTVSKQKKANELAKTNANNIELEGFSSTDFPTEGSMFIQPLMSISSNGTTSEAFNPLSRYSNLIRIGQGAFGSVFKAFDSKTNSVKAIKVIKYSSMEELNNFMKEGTQLMNVNHPYILRVNEFFVSKDQLLCIDMDFYELGDLVKLTNIDFDCSEKLIKQIIYQMCQALDYIHCTMKIIHRDIKPSNVFVKSLEKDNIHIIVADFGLAKSNIGSTNNSYAGTPIFMSPELGLGGKYYYNTDIYSLGVTIYQIMTKDTFTSISQLYLVTRKWSIFFKTCRIGSINVNQR</sequence>
<dbReference type="InterPro" id="IPR000742">
    <property type="entry name" value="EGF"/>
</dbReference>
<dbReference type="InterPro" id="IPR011009">
    <property type="entry name" value="Kinase-like_dom_sf"/>
</dbReference>
<dbReference type="SMART" id="SM00181">
    <property type="entry name" value="EGF"/>
    <property type="match status" value="9"/>
</dbReference>
<feature type="repeat" description="NHL" evidence="4">
    <location>
        <begin position="212"/>
        <end position="243"/>
    </location>
</feature>
<protein>
    <submittedName>
        <fullName evidence="7">Predicted protein</fullName>
    </submittedName>
</protein>
<proteinExistence type="predicted"/>
<feature type="domain" description="Protein kinase" evidence="5">
    <location>
        <begin position="1723"/>
        <end position="1951"/>
    </location>
</feature>
<evidence type="ECO:0000256" key="2">
    <source>
        <dbReference type="ARBA" id="ARBA00023157"/>
    </source>
</evidence>
<dbReference type="PANTHER" id="PTHR24033:SF151">
    <property type="entry name" value="NOTCH 2"/>
    <property type="match status" value="1"/>
</dbReference>
<feature type="domain" description="EGF-like" evidence="6">
    <location>
        <begin position="574"/>
        <end position="607"/>
    </location>
</feature>
<dbReference type="GO" id="GO:0004672">
    <property type="term" value="F:protein kinase activity"/>
    <property type="evidence" value="ECO:0007669"/>
    <property type="project" value="InterPro"/>
</dbReference>
<evidence type="ECO:0000259" key="5">
    <source>
        <dbReference type="PROSITE" id="PS50011"/>
    </source>
</evidence>
<dbReference type="InterPro" id="IPR051830">
    <property type="entry name" value="NOTCH_homolog"/>
</dbReference>
<keyword evidence="3" id="KW-0245">EGF-like domain</keyword>
<feature type="domain" description="EGF-like" evidence="6">
    <location>
        <begin position="340"/>
        <end position="373"/>
    </location>
</feature>
<dbReference type="InterPro" id="IPR011042">
    <property type="entry name" value="6-blade_b-propeller_TolB-like"/>
</dbReference>
<dbReference type="Pfam" id="PF01436">
    <property type="entry name" value="NHL"/>
    <property type="match status" value="1"/>
</dbReference>
<keyword evidence="1" id="KW-0677">Repeat</keyword>
<evidence type="ECO:0000313" key="8">
    <source>
        <dbReference type="Proteomes" id="UP000006671"/>
    </source>
</evidence>
<dbReference type="Pfam" id="PF00069">
    <property type="entry name" value="Pkinase"/>
    <property type="match status" value="1"/>
</dbReference>
<feature type="disulfide bond" evidence="3">
    <location>
        <begin position="324"/>
        <end position="333"/>
    </location>
</feature>
<dbReference type="EMBL" id="GG738854">
    <property type="protein sequence ID" value="EFC47411.1"/>
    <property type="molecule type" value="Genomic_DNA"/>
</dbReference>
<dbReference type="eggNOG" id="KOG0597">
    <property type="taxonomic scope" value="Eukaryota"/>
</dbReference>